<feature type="repeat" description="Solcar" evidence="11">
    <location>
        <begin position="117"/>
        <end position="202"/>
    </location>
</feature>
<protein>
    <recommendedName>
        <fullName evidence="3">Mitochondrial thiamine pyrophosphate carrier 1</fullName>
    </recommendedName>
</protein>
<dbReference type="PRINTS" id="PR00926">
    <property type="entry name" value="MITOCARRIER"/>
</dbReference>
<proteinExistence type="inferred from homology"/>
<evidence type="ECO:0000256" key="6">
    <source>
        <dbReference type="ARBA" id="ARBA00022737"/>
    </source>
</evidence>
<keyword evidence="14" id="KW-1185">Reference proteome</keyword>
<keyword evidence="5 11" id="KW-0812">Transmembrane</keyword>
<reference evidence="13 14" key="1">
    <citation type="submission" date="2024-01" db="EMBL/GenBank/DDBJ databases">
        <authorList>
            <consortium name="Genoscope - CEA"/>
            <person name="William W."/>
        </authorList>
    </citation>
    <scope>NUCLEOTIDE SEQUENCE [LARGE SCALE GENOMIC DNA]</scope>
    <source>
        <strain evidence="13 14">29B2s-10</strain>
    </source>
</reference>
<dbReference type="Pfam" id="PF00153">
    <property type="entry name" value="Mito_carr"/>
    <property type="match status" value="3"/>
</dbReference>
<evidence type="ECO:0000313" key="14">
    <source>
        <dbReference type="Proteomes" id="UP001497600"/>
    </source>
</evidence>
<evidence type="ECO:0000256" key="7">
    <source>
        <dbReference type="ARBA" id="ARBA00022792"/>
    </source>
</evidence>
<dbReference type="InterPro" id="IPR002067">
    <property type="entry name" value="MCP"/>
</dbReference>
<evidence type="ECO:0000256" key="3">
    <source>
        <dbReference type="ARBA" id="ARBA00021935"/>
    </source>
</evidence>
<dbReference type="InterPro" id="IPR023395">
    <property type="entry name" value="MCP_dom_sf"/>
</dbReference>
<comment type="function">
    <text evidence="1">Mitochondrial transporter that mediates uptake of thiamine pyrophosphate (ThPP) into mitochondria.</text>
</comment>
<evidence type="ECO:0000256" key="2">
    <source>
        <dbReference type="ARBA" id="ARBA00004448"/>
    </source>
</evidence>
<evidence type="ECO:0000313" key="13">
    <source>
        <dbReference type="EMBL" id="CAK7912503.1"/>
    </source>
</evidence>
<comment type="subcellular location">
    <subcellularLocation>
        <location evidence="2">Mitochondrion inner membrane</location>
        <topology evidence="2">Multi-pass membrane protein</topology>
    </subcellularLocation>
</comment>
<evidence type="ECO:0000256" key="10">
    <source>
        <dbReference type="ARBA" id="ARBA00023136"/>
    </source>
</evidence>
<keyword evidence="4 12" id="KW-0813">Transport</keyword>
<evidence type="ECO:0000256" key="8">
    <source>
        <dbReference type="ARBA" id="ARBA00022989"/>
    </source>
</evidence>
<feature type="repeat" description="Solcar" evidence="11">
    <location>
        <begin position="16"/>
        <end position="103"/>
    </location>
</feature>
<sequence>MGTSKREDHLRKGSDVTPYEALAAGSMSGAVSRAVTAPLDTVKIRLQLQTNVFGEYKGATSTVISIIKNEGVRALWKGNVPAEIMYIIYGGVQFTSYSILSKALAKFEDDNSHIKLSPSTHSLIVGSGAGLSSTLATYPFDLLRTRLAAHTSREFLSITSTIKEIRQTQGLRGFYTGMRPAMISVTSTTGLMFWAYEIARDVSNKYKGDIPFIEGICGFVAGAVSKGITFPLDTLRKRMQMYSVTNGPQRVSSFKLMANILSKEGMFGFYKGYGISVLKTAPTSALSLFMYEYSLGTIRSFEKKLE</sequence>
<keyword evidence="6" id="KW-0677">Repeat</keyword>
<dbReference type="Gene3D" id="1.50.40.10">
    <property type="entry name" value="Mitochondrial carrier domain"/>
    <property type="match status" value="1"/>
</dbReference>
<evidence type="ECO:0000256" key="9">
    <source>
        <dbReference type="ARBA" id="ARBA00023128"/>
    </source>
</evidence>
<keyword evidence="7" id="KW-0999">Mitochondrion inner membrane</keyword>
<evidence type="ECO:0000256" key="5">
    <source>
        <dbReference type="ARBA" id="ARBA00022692"/>
    </source>
</evidence>
<dbReference type="PANTHER" id="PTHR24089">
    <property type="entry name" value="SOLUTE CARRIER FAMILY 25"/>
    <property type="match status" value="1"/>
</dbReference>
<dbReference type="PROSITE" id="PS50920">
    <property type="entry name" value="SOLCAR"/>
    <property type="match status" value="3"/>
</dbReference>
<dbReference type="InterPro" id="IPR018108">
    <property type="entry name" value="MCP_transmembrane"/>
</dbReference>
<gene>
    <name evidence="13" type="primary">TPC1</name>
    <name evidence="13" type="ORF">CAAN4_F07360</name>
</gene>
<keyword evidence="10 11" id="KW-0472">Membrane</keyword>
<keyword evidence="9" id="KW-0496">Mitochondrion</keyword>
<keyword evidence="8" id="KW-1133">Transmembrane helix</keyword>
<evidence type="ECO:0000256" key="12">
    <source>
        <dbReference type="RuleBase" id="RU000488"/>
    </source>
</evidence>
<evidence type="ECO:0000256" key="4">
    <source>
        <dbReference type="ARBA" id="ARBA00022448"/>
    </source>
</evidence>
<evidence type="ECO:0000256" key="11">
    <source>
        <dbReference type="PROSITE-ProRule" id="PRU00282"/>
    </source>
</evidence>
<organism evidence="13 14">
    <name type="scientific">[Candida] anglica</name>
    <dbReference type="NCBI Taxonomy" id="148631"/>
    <lineage>
        <taxon>Eukaryota</taxon>
        <taxon>Fungi</taxon>
        <taxon>Dikarya</taxon>
        <taxon>Ascomycota</taxon>
        <taxon>Saccharomycotina</taxon>
        <taxon>Pichiomycetes</taxon>
        <taxon>Debaryomycetaceae</taxon>
        <taxon>Kurtzmaniella</taxon>
    </lineage>
</organism>
<name>A0ABP0EIM7_9ASCO</name>
<comment type="similarity">
    <text evidence="12">Belongs to the mitochondrial carrier (TC 2.A.29) family.</text>
</comment>
<dbReference type="Proteomes" id="UP001497600">
    <property type="component" value="Chromosome F"/>
</dbReference>
<accession>A0ABP0EIM7</accession>
<dbReference type="EMBL" id="OZ004258">
    <property type="protein sequence ID" value="CAK7912503.1"/>
    <property type="molecule type" value="Genomic_DNA"/>
</dbReference>
<evidence type="ECO:0000256" key="1">
    <source>
        <dbReference type="ARBA" id="ARBA00002238"/>
    </source>
</evidence>
<dbReference type="SUPFAM" id="SSF103506">
    <property type="entry name" value="Mitochondrial carrier"/>
    <property type="match status" value="1"/>
</dbReference>
<feature type="repeat" description="Solcar" evidence="11">
    <location>
        <begin position="209"/>
        <end position="297"/>
    </location>
</feature>